<sequence length="348" mass="38187">MRKDKKLSWKDIKVGIMLFLAIFLLAATILLIGKEVPLFSRKYTLITYLTNVNGIKTASLVMLAGVEVGLVDDVYFRHDLKKVAVTMKISDKYKPWIRTDSVANVKTMGALGDKYIDITIGSPGLEEIEDNGLIKGSTGAEIDELITQATDAITNINTAASSLDVIAADIRDGKGTIGQLIINDKLHKELLSLASKINDGNGSIAKLVNDQNIYEDIKNVSSTFSDIATNLKEGNKGIGRLIVDDTFSKNLTESSNEIAALIKNLHEGKGTLGKIMTDEKLYNNIATLTQAFVPVAEDIAKGRGTIGKLAQDKTLYENSNRFIQEARLLLTDIRENPKKYLHIKLSLF</sequence>
<keyword evidence="1" id="KW-0472">Membrane</keyword>
<reference evidence="3 4" key="1">
    <citation type="journal article" date="2016" name="Nat. Commun.">
        <title>Thousands of microbial genomes shed light on interconnected biogeochemical processes in an aquifer system.</title>
        <authorList>
            <person name="Anantharaman K."/>
            <person name="Brown C.T."/>
            <person name="Hug L.A."/>
            <person name="Sharon I."/>
            <person name="Castelle C.J."/>
            <person name="Probst A.J."/>
            <person name="Thomas B.C."/>
            <person name="Singh A."/>
            <person name="Wilkins M.J."/>
            <person name="Karaoz U."/>
            <person name="Brodie E.L."/>
            <person name="Williams K.H."/>
            <person name="Hubbard S.S."/>
            <person name="Banfield J.F."/>
        </authorList>
    </citation>
    <scope>NUCLEOTIDE SEQUENCE [LARGE SCALE GENOMIC DNA]</scope>
</reference>
<gene>
    <name evidence="3" type="ORF">A2Y62_17085</name>
</gene>
<dbReference type="Proteomes" id="UP000178943">
    <property type="component" value="Unassembled WGS sequence"/>
</dbReference>
<accession>A0A1F5VFX2</accession>
<protein>
    <recommendedName>
        <fullName evidence="2">Mce/MlaD domain-containing protein</fullName>
    </recommendedName>
</protein>
<dbReference type="InterPro" id="IPR003399">
    <property type="entry name" value="Mce/MlaD"/>
</dbReference>
<keyword evidence="1" id="KW-0812">Transmembrane</keyword>
<keyword evidence="1" id="KW-1133">Transmembrane helix</keyword>
<dbReference type="PANTHER" id="PTHR33371">
    <property type="entry name" value="INTERMEMBRANE PHOSPHOLIPID TRANSPORT SYSTEM BINDING PROTEIN MLAD-RELATED"/>
    <property type="match status" value="1"/>
</dbReference>
<dbReference type="STRING" id="1817863.A2Y62_17085"/>
<dbReference type="EMBL" id="MFGW01000180">
    <property type="protein sequence ID" value="OGF62363.1"/>
    <property type="molecule type" value="Genomic_DNA"/>
</dbReference>
<dbReference type="Pfam" id="PF02470">
    <property type="entry name" value="MlaD"/>
    <property type="match status" value="1"/>
</dbReference>
<name>A0A1F5VFX2_9BACT</name>
<dbReference type="AlphaFoldDB" id="A0A1F5VFX2"/>
<proteinExistence type="predicted"/>
<evidence type="ECO:0000259" key="2">
    <source>
        <dbReference type="Pfam" id="PF02470"/>
    </source>
</evidence>
<dbReference type="InterPro" id="IPR052336">
    <property type="entry name" value="MlaD_Phospholipid_Transporter"/>
</dbReference>
<feature type="transmembrane region" description="Helical" evidence="1">
    <location>
        <begin position="12"/>
        <end position="33"/>
    </location>
</feature>
<organism evidence="3 4">
    <name type="scientific">Candidatus Fischerbacteria bacterium RBG_13_37_8</name>
    <dbReference type="NCBI Taxonomy" id="1817863"/>
    <lineage>
        <taxon>Bacteria</taxon>
        <taxon>Candidatus Fischeribacteriota</taxon>
    </lineage>
</organism>
<evidence type="ECO:0000256" key="1">
    <source>
        <dbReference type="SAM" id="Phobius"/>
    </source>
</evidence>
<dbReference type="PANTHER" id="PTHR33371:SF4">
    <property type="entry name" value="INTERMEMBRANE PHOSPHOLIPID TRANSPORT SYSTEM BINDING PROTEIN MLAD"/>
    <property type="match status" value="1"/>
</dbReference>
<feature type="domain" description="Mce/MlaD" evidence="2">
    <location>
        <begin position="41"/>
        <end position="119"/>
    </location>
</feature>
<evidence type="ECO:0000313" key="4">
    <source>
        <dbReference type="Proteomes" id="UP000178943"/>
    </source>
</evidence>
<evidence type="ECO:0000313" key="3">
    <source>
        <dbReference type="EMBL" id="OGF62363.1"/>
    </source>
</evidence>
<comment type="caution">
    <text evidence="3">The sequence shown here is derived from an EMBL/GenBank/DDBJ whole genome shotgun (WGS) entry which is preliminary data.</text>
</comment>